<evidence type="ECO:0000313" key="2">
    <source>
        <dbReference type="Proteomes" id="UP000308197"/>
    </source>
</evidence>
<evidence type="ECO:0008006" key="3">
    <source>
        <dbReference type="Google" id="ProtNLM"/>
    </source>
</evidence>
<gene>
    <name evidence="1" type="ORF">K466DRAFT_558955</name>
</gene>
<dbReference type="AlphaFoldDB" id="A0A5C3NWX5"/>
<evidence type="ECO:0000313" key="1">
    <source>
        <dbReference type="EMBL" id="TFK80520.1"/>
    </source>
</evidence>
<proteinExistence type="predicted"/>
<dbReference type="STRING" id="1314778.A0A5C3NWX5"/>
<dbReference type="InParanoid" id="A0A5C3NWX5"/>
<keyword evidence="2" id="KW-1185">Reference proteome</keyword>
<dbReference type="EMBL" id="ML211756">
    <property type="protein sequence ID" value="TFK80520.1"/>
    <property type="molecule type" value="Genomic_DNA"/>
</dbReference>
<name>A0A5C3NWX5_9APHY</name>
<accession>A0A5C3NWX5</accession>
<organism evidence="1 2">
    <name type="scientific">Polyporus arcularius HHB13444</name>
    <dbReference type="NCBI Taxonomy" id="1314778"/>
    <lineage>
        <taxon>Eukaryota</taxon>
        <taxon>Fungi</taxon>
        <taxon>Dikarya</taxon>
        <taxon>Basidiomycota</taxon>
        <taxon>Agaricomycotina</taxon>
        <taxon>Agaricomycetes</taxon>
        <taxon>Polyporales</taxon>
        <taxon>Polyporaceae</taxon>
        <taxon>Polyporus</taxon>
    </lineage>
</organism>
<dbReference type="Proteomes" id="UP000308197">
    <property type="component" value="Unassembled WGS sequence"/>
</dbReference>
<reference evidence="1 2" key="1">
    <citation type="journal article" date="2019" name="Nat. Ecol. Evol.">
        <title>Megaphylogeny resolves global patterns of mushroom evolution.</title>
        <authorList>
            <person name="Varga T."/>
            <person name="Krizsan K."/>
            <person name="Foldi C."/>
            <person name="Dima B."/>
            <person name="Sanchez-Garcia M."/>
            <person name="Sanchez-Ramirez S."/>
            <person name="Szollosi G.J."/>
            <person name="Szarkandi J.G."/>
            <person name="Papp V."/>
            <person name="Albert L."/>
            <person name="Andreopoulos W."/>
            <person name="Angelini C."/>
            <person name="Antonin V."/>
            <person name="Barry K.W."/>
            <person name="Bougher N.L."/>
            <person name="Buchanan P."/>
            <person name="Buyck B."/>
            <person name="Bense V."/>
            <person name="Catcheside P."/>
            <person name="Chovatia M."/>
            <person name="Cooper J."/>
            <person name="Damon W."/>
            <person name="Desjardin D."/>
            <person name="Finy P."/>
            <person name="Geml J."/>
            <person name="Haridas S."/>
            <person name="Hughes K."/>
            <person name="Justo A."/>
            <person name="Karasinski D."/>
            <person name="Kautmanova I."/>
            <person name="Kiss B."/>
            <person name="Kocsube S."/>
            <person name="Kotiranta H."/>
            <person name="LaButti K.M."/>
            <person name="Lechner B.E."/>
            <person name="Liimatainen K."/>
            <person name="Lipzen A."/>
            <person name="Lukacs Z."/>
            <person name="Mihaltcheva S."/>
            <person name="Morgado L.N."/>
            <person name="Niskanen T."/>
            <person name="Noordeloos M.E."/>
            <person name="Ohm R.A."/>
            <person name="Ortiz-Santana B."/>
            <person name="Ovrebo C."/>
            <person name="Racz N."/>
            <person name="Riley R."/>
            <person name="Savchenko A."/>
            <person name="Shiryaev A."/>
            <person name="Soop K."/>
            <person name="Spirin V."/>
            <person name="Szebenyi C."/>
            <person name="Tomsovsky M."/>
            <person name="Tulloss R.E."/>
            <person name="Uehling J."/>
            <person name="Grigoriev I.V."/>
            <person name="Vagvolgyi C."/>
            <person name="Papp T."/>
            <person name="Martin F.M."/>
            <person name="Miettinen O."/>
            <person name="Hibbett D.S."/>
            <person name="Nagy L.G."/>
        </authorList>
    </citation>
    <scope>NUCLEOTIDE SEQUENCE [LARGE SCALE GENOMIC DNA]</scope>
    <source>
        <strain evidence="1 2">HHB13444</strain>
    </source>
</reference>
<protein>
    <recommendedName>
        <fullName evidence="3">EF-hand domain-containing protein</fullName>
    </recommendedName>
</protein>
<sequence>MIDSCAAVRLGPTQELDYAQELQLLKAELNQNPLVAIRNNLESFERKFLILQRELIDEMRKFVVREGDRVISTVLSGPHDRINDPDLYEIWKDMRWRGIVKARHLVLAVHDYYLQKLDDLQHGIQSPGHPLSESDAWAVEHLDLMHLQPIIEALDGDVSGFVTIQEINRFTTARPQGWSLPRWLAYWATGWRLSMTEYRQRIMSVLNAMFDMADGVRHANRSNVHSYLEAVKVVVNEMTSSFQGNTEELFLLPRFQAYIKQEEERMRRHLETAKYDLDAPDTLAFINGRCGLERASPL</sequence>